<keyword evidence="1" id="KW-0238">DNA-binding</keyword>
<proteinExistence type="predicted"/>
<dbReference type="Pfam" id="PF01381">
    <property type="entry name" value="HTH_3"/>
    <property type="match status" value="1"/>
</dbReference>
<dbReference type="PROSITE" id="PS50943">
    <property type="entry name" value="HTH_CROC1"/>
    <property type="match status" value="1"/>
</dbReference>
<dbReference type="EMBL" id="JAGEPF010000032">
    <property type="protein sequence ID" value="MBO2464009.1"/>
    <property type="molecule type" value="Genomic_DNA"/>
</dbReference>
<dbReference type="SUPFAM" id="SSF47413">
    <property type="entry name" value="lambda repressor-like DNA-binding domains"/>
    <property type="match status" value="1"/>
</dbReference>
<evidence type="ECO:0000313" key="3">
    <source>
        <dbReference type="EMBL" id="MBO2464009.1"/>
    </source>
</evidence>
<dbReference type="InterPro" id="IPR001387">
    <property type="entry name" value="Cro/C1-type_HTH"/>
</dbReference>
<dbReference type="InterPro" id="IPR050807">
    <property type="entry name" value="TransReg_Diox_bact_type"/>
</dbReference>
<dbReference type="CDD" id="cd00093">
    <property type="entry name" value="HTH_XRE"/>
    <property type="match status" value="1"/>
</dbReference>
<keyword evidence="4" id="KW-1185">Reference proteome</keyword>
<comment type="caution">
    <text evidence="3">The sequence shown here is derived from an EMBL/GenBank/DDBJ whole genome shotgun (WGS) entry which is preliminary data.</text>
</comment>
<evidence type="ECO:0000313" key="4">
    <source>
        <dbReference type="Proteomes" id="UP000680206"/>
    </source>
</evidence>
<dbReference type="PANTHER" id="PTHR46797:SF24">
    <property type="entry name" value="DNA-BINDING PHAGE PROTEIN"/>
    <property type="match status" value="1"/>
</dbReference>
<dbReference type="InterPro" id="IPR010982">
    <property type="entry name" value="Lambda_DNA-bd_dom_sf"/>
</dbReference>
<gene>
    <name evidence="3" type="ORF">J4709_41215</name>
</gene>
<evidence type="ECO:0000256" key="1">
    <source>
        <dbReference type="ARBA" id="ARBA00023125"/>
    </source>
</evidence>
<dbReference type="Gene3D" id="1.10.260.40">
    <property type="entry name" value="lambda repressor-like DNA-binding domains"/>
    <property type="match status" value="1"/>
</dbReference>
<dbReference type="SMART" id="SM00530">
    <property type="entry name" value="HTH_XRE"/>
    <property type="match status" value="1"/>
</dbReference>
<accession>A0ABS3S4T5</accession>
<reference evidence="3 4" key="1">
    <citation type="submission" date="2021-03" db="EMBL/GenBank/DDBJ databases">
        <title>Actinomadura violae sp. nov., isolated from lichen in Thailand.</title>
        <authorList>
            <person name="Kanchanasin P."/>
            <person name="Saeng-In P."/>
            <person name="Phongsopitanun W."/>
            <person name="Yuki M."/>
            <person name="Kudo T."/>
            <person name="Ohkuma M."/>
            <person name="Tanasupawat S."/>
        </authorList>
    </citation>
    <scope>NUCLEOTIDE SEQUENCE [LARGE SCALE GENOMIC DNA]</scope>
    <source>
        <strain evidence="3 4">LCR2-06</strain>
    </source>
</reference>
<name>A0ABS3S4T5_9ACTN</name>
<evidence type="ECO:0000259" key="2">
    <source>
        <dbReference type="PROSITE" id="PS50943"/>
    </source>
</evidence>
<dbReference type="Proteomes" id="UP000680206">
    <property type="component" value="Unassembled WGS sequence"/>
</dbReference>
<dbReference type="PANTHER" id="PTHR46797">
    <property type="entry name" value="HTH-TYPE TRANSCRIPTIONAL REGULATOR"/>
    <property type="match status" value="1"/>
</dbReference>
<sequence>MADQGTTIGDNIKALRNMRKMSRPRLAEAISISESYLKKIENGERSVTSTIATRIAQTLKVGVDRIYGQPYYNGAEADEGVQAVIPDLRRVLWTYDSPEDLSRPPRPFDVLVSEMETISQLRQDGKYVQLAPLLPSLITELTHVALAAPAGEVQEQAYWYLARGYRAANSLAHKLGHPDLSMTAIERVRWAASRSGDPYMDVVAGYLLLGALMRQGLWTAANKLMVELEVQIRSIAAGRFNDESRAMLGSIVLKRLAADARQGRLENVLRATEEAEEIAAASNGRDVLAYETTFGPSNIRIHEVHALLNIGDAKTALRTAGGFIPPTDLPGERRSHHYIDLAAAQLAVGDRDASLNSLLEARRIAPAHTRFHPTVRATAATLVRLDRAQREAVTGFARWASVS</sequence>
<protein>
    <submittedName>
        <fullName evidence="3">Helix-turn-helix transcriptional regulator</fullName>
    </submittedName>
</protein>
<dbReference type="RefSeq" id="WP_208250182.1">
    <property type="nucleotide sequence ID" value="NZ_JAGEPF010000032.1"/>
</dbReference>
<organism evidence="3 4">
    <name type="scientific">Actinomadura violacea</name>
    <dbReference type="NCBI Taxonomy" id="2819934"/>
    <lineage>
        <taxon>Bacteria</taxon>
        <taxon>Bacillati</taxon>
        <taxon>Actinomycetota</taxon>
        <taxon>Actinomycetes</taxon>
        <taxon>Streptosporangiales</taxon>
        <taxon>Thermomonosporaceae</taxon>
        <taxon>Actinomadura</taxon>
    </lineage>
</organism>
<feature type="domain" description="HTH cro/C1-type" evidence="2">
    <location>
        <begin position="12"/>
        <end position="66"/>
    </location>
</feature>